<evidence type="ECO:0000313" key="3">
    <source>
        <dbReference type="Proteomes" id="UP000028252"/>
    </source>
</evidence>
<organism evidence="2 3">
    <name type="scientific">Marinobacterium lacunae</name>
    <dbReference type="NCBI Taxonomy" id="1232683"/>
    <lineage>
        <taxon>Bacteria</taxon>
        <taxon>Pseudomonadati</taxon>
        <taxon>Pseudomonadota</taxon>
        <taxon>Gammaproteobacteria</taxon>
        <taxon>Oceanospirillales</taxon>
        <taxon>Oceanospirillaceae</taxon>
        <taxon>Marinobacterium</taxon>
    </lineage>
</organism>
<dbReference type="Pfam" id="PF05751">
    <property type="entry name" value="FixH"/>
    <property type="match status" value="1"/>
</dbReference>
<sequence length="168" mass="19015">MSEQSQSPWYKQTWLWFVLAPLIAVMIYAPFFIYLAITTADGVVKDDYYKVARGFNTDHSREQEAQRLGIHGSLLIDSVTGDVRLQIKSNEKLPDSLHLSLIHPTHEKYDQVITMKAVDGQGLYGSSLQADLVGKRYAILEPLDKAWQLRLEIEPPYEQSSFALGNAS</sequence>
<dbReference type="RefSeq" id="WP_036190378.1">
    <property type="nucleotide sequence ID" value="NZ_JMQN01000047.1"/>
</dbReference>
<evidence type="ECO:0000313" key="2">
    <source>
        <dbReference type="EMBL" id="KEA62783.1"/>
    </source>
</evidence>
<feature type="transmembrane region" description="Helical" evidence="1">
    <location>
        <begin position="14"/>
        <end position="37"/>
    </location>
</feature>
<dbReference type="eggNOG" id="COG3198">
    <property type="taxonomic scope" value="Bacteria"/>
</dbReference>
<dbReference type="Proteomes" id="UP000028252">
    <property type="component" value="Unassembled WGS sequence"/>
</dbReference>
<keyword evidence="1" id="KW-0812">Transmembrane</keyword>
<gene>
    <name evidence="2" type="ORF">ADIMK_3255</name>
</gene>
<evidence type="ECO:0008006" key="4">
    <source>
        <dbReference type="Google" id="ProtNLM"/>
    </source>
</evidence>
<proteinExistence type="predicted"/>
<keyword evidence="1" id="KW-1133">Transmembrane helix</keyword>
<reference evidence="2 3" key="1">
    <citation type="submission" date="2014-04" db="EMBL/GenBank/DDBJ databases">
        <title>Marinobacterium kochiensis sp. nov., isolated from sediment sample collected from Kochi backwaters in Kerala, India.</title>
        <authorList>
            <person name="Singh A."/>
            <person name="Pinnaka A.K."/>
        </authorList>
    </citation>
    <scope>NUCLEOTIDE SEQUENCE [LARGE SCALE GENOMIC DNA]</scope>
    <source>
        <strain evidence="2 3">AK27</strain>
    </source>
</reference>
<name>A0A081FW78_9GAMM</name>
<dbReference type="STRING" id="1232683.ADIMK_3255"/>
<comment type="caution">
    <text evidence="2">The sequence shown here is derived from an EMBL/GenBank/DDBJ whole genome shotgun (WGS) entry which is preliminary data.</text>
</comment>
<accession>A0A081FW78</accession>
<dbReference type="EMBL" id="JMQN01000047">
    <property type="protein sequence ID" value="KEA62783.1"/>
    <property type="molecule type" value="Genomic_DNA"/>
</dbReference>
<protein>
    <recommendedName>
        <fullName evidence="4">Analog of CcoH</fullName>
    </recommendedName>
</protein>
<dbReference type="InterPro" id="IPR008620">
    <property type="entry name" value="FixH"/>
</dbReference>
<dbReference type="AlphaFoldDB" id="A0A081FW78"/>
<evidence type="ECO:0000256" key="1">
    <source>
        <dbReference type="SAM" id="Phobius"/>
    </source>
</evidence>
<dbReference type="PATRIC" id="fig|1232683.4.peg.3205"/>
<keyword evidence="3" id="KW-1185">Reference proteome</keyword>
<keyword evidence="1" id="KW-0472">Membrane</keyword>
<dbReference type="OrthoDB" id="5295180at2"/>